<evidence type="ECO:0000256" key="3">
    <source>
        <dbReference type="ARBA" id="ARBA00010617"/>
    </source>
</evidence>
<dbReference type="Pfam" id="PF00067">
    <property type="entry name" value="p450"/>
    <property type="match status" value="1"/>
</dbReference>
<evidence type="ECO:0000256" key="4">
    <source>
        <dbReference type="ARBA" id="ARBA00022617"/>
    </source>
</evidence>
<evidence type="ECO:0000256" key="5">
    <source>
        <dbReference type="ARBA" id="ARBA00022692"/>
    </source>
</evidence>
<dbReference type="PRINTS" id="PR00465">
    <property type="entry name" value="EP450IV"/>
</dbReference>
<dbReference type="Proteomes" id="UP000076632">
    <property type="component" value="Unassembled WGS sequence"/>
</dbReference>
<dbReference type="SUPFAM" id="SSF48264">
    <property type="entry name" value="Cytochrome P450"/>
    <property type="match status" value="1"/>
</dbReference>
<dbReference type="CDD" id="cd11041">
    <property type="entry name" value="CYP503A1-like"/>
    <property type="match status" value="1"/>
</dbReference>
<evidence type="ECO:0000313" key="14">
    <source>
        <dbReference type="EMBL" id="KZF26778.1"/>
    </source>
</evidence>
<dbReference type="GO" id="GO:0004497">
    <property type="term" value="F:monooxygenase activity"/>
    <property type="evidence" value="ECO:0007669"/>
    <property type="project" value="UniProtKB-KW"/>
</dbReference>
<dbReference type="InterPro" id="IPR017972">
    <property type="entry name" value="Cyt_P450_CS"/>
</dbReference>
<keyword evidence="8 13" id="KW-0560">Oxidoreductase</keyword>
<dbReference type="Gene3D" id="1.10.630.10">
    <property type="entry name" value="Cytochrome P450"/>
    <property type="match status" value="1"/>
</dbReference>
<sequence>MEIDVEPATMGAGSITHKMDGQLGAIPLIPSSASIDSAGLNWLKYAIGPPQVDSTSPCRFSYIVIMDSQLWLDVFSNFRYAVGVFLLLSLFLWKLVKIFSNDNQSKKRSFKSWLSGYSYIISAPEILQSGFEKAGKRPYTISTPEHDQVMLSSEKDVAELLAVSEEILSLHAAANDLFRPKYTMGGFELHDNPKDNEPNIHLRVIRVILPSYFPILQPILEQKIRDTFAHELISKAGTEWKSMKAFSGIKRIVAAVNSVLFVGEPLASNPTFVDAALQFPNDAFTTAEVIRMLPAVLSAPISALMTRRSAAIKTMRNFLFPLVEERISKYPRDTDAAEKPLDCVQWLIDSIPKDRPWPTEKIVAKICALWFGSVHQLAMTLTFALYDLGTYPEYVDPLRKELEMHNTESELSSLKERWRAFDRLPVLDSFLKESARLHPSDCISVRRKALTPHMFTSGTHIPEGAWACVPQAALQKDPSYYANPETFDAFRFVSARGDSGDTHTRTSNFTDVALPFPFWGMGKRACPGRYHAAWVLKLVLAHVVLNYDMKFSDDRASRSFKWRSAIVPRSDTTLLFKARGPDAPGTLEV</sequence>
<keyword evidence="7" id="KW-1133">Transmembrane helix</keyword>
<comment type="similarity">
    <text evidence="3 13">Belongs to the cytochrome P450 family.</text>
</comment>
<dbReference type="EMBL" id="KV407454">
    <property type="protein sequence ID" value="KZF26778.1"/>
    <property type="molecule type" value="Genomic_DNA"/>
</dbReference>
<evidence type="ECO:0000256" key="13">
    <source>
        <dbReference type="RuleBase" id="RU000461"/>
    </source>
</evidence>
<dbReference type="InParanoid" id="A0A165JYA6"/>
<dbReference type="GO" id="GO:0016020">
    <property type="term" value="C:membrane"/>
    <property type="evidence" value="ECO:0007669"/>
    <property type="project" value="UniProtKB-SubCell"/>
</dbReference>
<evidence type="ECO:0000256" key="8">
    <source>
        <dbReference type="ARBA" id="ARBA00023002"/>
    </source>
</evidence>
<evidence type="ECO:0000313" key="15">
    <source>
        <dbReference type="Proteomes" id="UP000076632"/>
    </source>
</evidence>
<organism evidence="14 15">
    <name type="scientific">Xylona heveae (strain CBS 132557 / TC161)</name>
    <dbReference type="NCBI Taxonomy" id="1328760"/>
    <lineage>
        <taxon>Eukaryota</taxon>
        <taxon>Fungi</taxon>
        <taxon>Dikarya</taxon>
        <taxon>Ascomycota</taxon>
        <taxon>Pezizomycotina</taxon>
        <taxon>Xylonomycetes</taxon>
        <taxon>Xylonales</taxon>
        <taxon>Xylonaceae</taxon>
        <taxon>Xylona</taxon>
    </lineage>
</organism>
<evidence type="ECO:0000256" key="6">
    <source>
        <dbReference type="ARBA" id="ARBA00022723"/>
    </source>
</evidence>
<keyword evidence="4 12" id="KW-0349">Heme</keyword>
<reference evidence="14 15" key="1">
    <citation type="journal article" date="2016" name="Fungal Biol.">
        <title>The genome of Xylona heveae provides a window into fungal endophytism.</title>
        <authorList>
            <person name="Gazis R."/>
            <person name="Kuo A."/>
            <person name="Riley R."/>
            <person name="LaButti K."/>
            <person name="Lipzen A."/>
            <person name="Lin J."/>
            <person name="Amirebrahimi M."/>
            <person name="Hesse C.N."/>
            <person name="Spatafora J.W."/>
            <person name="Henrissat B."/>
            <person name="Hainaut M."/>
            <person name="Grigoriev I.V."/>
            <person name="Hibbett D.S."/>
        </authorList>
    </citation>
    <scope>NUCLEOTIDE SEQUENCE [LARGE SCALE GENOMIC DNA]</scope>
    <source>
        <strain evidence="14 15">TC161</strain>
    </source>
</reference>
<dbReference type="InterPro" id="IPR001128">
    <property type="entry name" value="Cyt_P450"/>
</dbReference>
<dbReference type="PANTHER" id="PTHR46206">
    <property type="entry name" value="CYTOCHROME P450"/>
    <property type="match status" value="1"/>
</dbReference>
<dbReference type="RefSeq" id="XP_018192333.1">
    <property type="nucleotide sequence ID" value="XM_018329590.1"/>
</dbReference>
<accession>A0A165JYA6</accession>
<keyword evidence="9 12" id="KW-0408">Iron</keyword>
<dbReference type="OrthoDB" id="1844152at2759"/>
<dbReference type="AlphaFoldDB" id="A0A165JYA6"/>
<dbReference type="GO" id="GO:0016705">
    <property type="term" value="F:oxidoreductase activity, acting on paired donors, with incorporation or reduction of molecular oxygen"/>
    <property type="evidence" value="ECO:0007669"/>
    <property type="project" value="InterPro"/>
</dbReference>
<dbReference type="OMA" id="WFGSVHQ"/>
<keyword evidence="15" id="KW-1185">Reference proteome</keyword>
<keyword evidence="10 13" id="KW-0503">Monooxygenase</keyword>
<gene>
    <name evidence="14" type="ORF">L228DRAFT_18403</name>
</gene>
<dbReference type="GO" id="GO:0005506">
    <property type="term" value="F:iron ion binding"/>
    <property type="evidence" value="ECO:0007669"/>
    <property type="project" value="InterPro"/>
</dbReference>
<feature type="binding site" description="axial binding residue" evidence="12">
    <location>
        <position position="526"/>
    </location>
    <ligand>
        <name>heme</name>
        <dbReference type="ChEBI" id="CHEBI:30413"/>
    </ligand>
    <ligandPart>
        <name>Fe</name>
        <dbReference type="ChEBI" id="CHEBI:18248"/>
    </ligandPart>
</feature>
<dbReference type="PANTHER" id="PTHR46206:SF5">
    <property type="entry name" value="P450, PUTATIVE (EUROFUNG)-RELATED"/>
    <property type="match status" value="1"/>
</dbReference>
<dbReference type="STRING" id="1328760.A0A165JYA6"/>
<proteinExistence type="inferred from homology"/>
<evidence type="ECO:0000256" key="11">
    <source>
        <dbReference type="ARBA" id="ARBA00023136"/>
    </source>
</evidence>
<keyword evidence="11" id="KW-0472">Membrane</keyword>
<comment type="cofactor">
    <cofactor evidence="1 12">
        <name>heme</name>
        <dbReference type="ChEBI" id="CHEBI:30413"/>
    </cofactor>
</comment>
<dbReference type="GeneID" id="28894727"/>
<evidence type="ECO:0000256" key="12">
    <source>
        <dbReference type="PIRSR" id="PIRSR602403-1"/>
    </source>
</evidence>
<name>A0A165JYA6_XYLHT</name>
<keyword evidence="6 12" id="KW-0479">Metal-binding</keyword>
<evidence type="ECO:0000256" key="9">
    <source>
        <dbReference type="ARBA" id="ARBA00023004"/>
    </source>
</evidence>
<evidence type="ECO:0000256" key="2">
    <source>
        <dbReference type="ARBA" id="ARBA00004370"/>
    </source>
</evidence>
<dbReference type="InterPro" id="IPR036396">
    <property type="entry name" value="Cyt_P450_sf"/>
</dbReference>
<keyword evidence="5" id="KW-0812">Transmembrane</keyword>
<dbReference type="InterPro" id="IPR002403">
    <property type="entry name" value="Cyt_P450_E_grp-IV"/>
</dbReference>
<dbReference type="PROSITE" id="PS00086">
    <property type="entry name" value="CYTOCHROME_P450"/>
    <property type="match status" value="1"/>
</dbReference>
<protein>
    <submittedName>
        <fullName evidence="14">Cytochrome P450</fullName>
    </submittedName>
</protein>
<comment type="subcellular location">
    <subcellularLocation>
        <location evidence="2">Membrane</location>
    </subcellularLocation>
</comment>
<dbReference type="GO" id="GO:0020037">
    <property type="term" value="F:heme binding"/>
    <property type="evidence" value="ECO:0007669"/>
    <property type="project" value="InterPro"/>
</dbReference>
<evidence type="ECO:0000256" key="7">
    <source>
        <dbReference type="ARBA" id="ARBA00022989"/>
    </source>
</evidence>
<evidence type="ECO:0000256" key="10">
    <source>
        <dbReference type="ARBA" id="ARBA00023033"/>
    </source>
</evidence>
<evidence type="ECO:0000256" key="1">
    <source>
        <dbReference type="ARBA" id="ARBA00001971"/>
    </source>
</evidence>